<protein>
    <submittedName>
        <fullName evidence="4">Short-chain dehydrogenase</fullName>
    </submittedName>
</protein>
<comment type="similarity">
    <text evidence="1 3">Belongs to the short-chain dehydrogenases/reductases (SDR) family.</text>
</comment>
<dbReference type="InterPro" id="IPR002347">
    <property type="entry name" value="SDR_fam"/>
</dbReference>
<sequence length="241" mass="26053">MADEKRCIVVGASSGIGAALARRFAAAGYTLGLAARRTDRLVELGEELPTKSYVARIDVTDPDSARERFDRLADAMGGVDVVVVNAGVAFENPELAWNDERTTVDTNVRGFVAIATAAMAQFEAAGGGHLVGISSVAAHFGSGVSPAYSASKAFVSNYLDGLRYRARRLDFPLSVTTIEPGFVDTKLAGGSFWMASPETAADQIFHAVRKQRRRAYVTRRWRLVALLIDALPDIVRRRVFS</sequence>
<dbReference type="GO" id="GO:0016491">
    <property type="term" value="F:oxidoreductase activity"/>
    <property type="evidence" value="ECO:0007669"/>
    <property type="project" value="UniProtKB-KW"/>
</dbReference>
<organism evidence="4 5">
    <name type="scientific">Haloprofundus marisrubri</name>
    <dbReference type="NCBI Taxonomy" id="1514971"/>
    <lineage>
        <taxon>Archaea</taxon>
        <taxon>Methanobacteriati</taxon>
        <taxon>Methanobacteriota</taxon>
        <taxon>Stenosarchaea group</taxon>
        <taxon>Halobacteria</taxon>
        <taxon>Halobacteriales</taxon>
        <taxon>Haloferacaceae</taxon>
        <taxon>Haloprofundus</taxon>
    </lineage>
</organism>
<dbReference type="PANTHER" id="PTHR44196:SF3">
    <property type="entry name" value="SHORT CHAIN DEHYDROGENASE FAMILY PROTEIN"/>
    <property type="match status" value="1"/>
</dbReference>
<comment type="caution">
    <text evidence="4">The sequence shown here is derived from an EMBL/GenBank/DDBJ whole genome shotgun (WGS) entry which is preliminary data.</text>
</comment>
<proteinExistence type="inferred from homology"/>
<evidence type="ECO:0000256" key="1">
    <source>
        <dbReference type="ARBA" id="ARBA00006484"/>
    </source>
</evidence>
<name>A0A0W1RBG5_9EURY</name>
<gene>
    <name evidence="4" type="ORF">AUR64_12525</name>
</gene>
<dbReference type="SUPFAM" id="SSF51735">
    <property type="entry name" value="NAD(P)-binding Rossmann-fold domains"/>
    <property type="match status" value="1"/>
</dbReference>
<keyword evidence="5" id="KW-1185">Reference proteome</keyword>
<evidence type="ECO:0000313" key="5">
    <source>
        <dbReference type="Proteomes" id="UP000054387"/>
    </source>
</evidence>
<dbReference type="PRINTS" id="PR00081">
    <property type="entry name" value="GDHRDH"/>
</dbReference>
<accession>A0A0W1RBG5</accession>
<dbReference type="Proteomes" id="UP000054387">
    <property type="component" value="Unassembled WGS sequence"/>
</dbReference>
<dbReference type="PANTHER" id="PTHR44196">
    <property type="entry name" value="DEHYDROGENASE/REDUCTASE SDR FAMILY MEMBER 7B"/>
    <property type="match status" value="1"/>
</dbReference>
<dbReference type="Pfam" id="PF00106">
    <property type="entry name" value="adh_short"/>
    <property type="match status" value="1"/>
</dbReference>
<evidence type="ECO:0000256" key="2">
    <source>
        <dbReference type="ARBA" id="ARBA00023002"/>
    </source>
</evidence>
<dbReference type="Gene3D" id="3.40.50.720">
    <property type="entry name" value="NAD(P)-binding Rossmann-like Domain"/>
    <property type="match status" value="1"/>
</dbReference>
<dbReference type="RefSeq" id="WP_058581739.1">
    <property type="nucleotide sequence ID" value="NZ_LOPU01000018.1"/>
</dbReference>
<dbReference type="InterPro" id="IPR020904">
    <property type="entry name" value="Sc_DH/Rdtase_CS"/>
</dbReference>
<keyword evidence="2" id="KW-0560">Oxidoreductase</keyword>
<evidence type="ECO:0000313" key="4">
    <source>
        <dbReference type="EMBL" id="KTG10386.1"/>
    </source>
</evidence>
<dbReference type="OrthoDB" id="7442at2157"/>
<dbReference type="EMBL" id="LOPU01000018">
    <property type="protein sequence ID" value="KTG10386.1"/>
    <property type="molecule type" value="Genomic_DNA"/>
</dbReference>
<dbReference type="InterPro" id="IPR036291">
    <property type="entry name" value="NAD(P)-bd_dom_sf"/>
</dbReference>
<reference evidence="4 5" key="1">
    <citation type="submission" date="2015-12" db="EMBL/GenBank/DDBJ databases">
        <title>Haloprofundus marisrubri gen. nov., sp. nov., an extremely halophilic archaeon isolated from the Discovery deep brine-seawater interface in the Red Sea.</title>
        <authorList>
            <person name="Zhang G."/>
            <person name="Stingl U."/>
            <person name="Rashid M."/>
        </authorList>
    </citation>
    <scope>NUCLEOTIDE SEQUENCE [LARGE SCALE GENOMIC DNA]</scope>
    <source>
        <strain evidence="4 5">SB9</strain>
    </source>
</reference>
<dbReference type="PROSITE" id="PS00061">
    <property type="entry name" value="ADH_SHORT"/>
    <property type="match status" value="1"/>
</dbReference>
<evidence type="ECO:0000256" key="3">
    <source>
        <dbReference type="RuleBase" id="RU000363"/>
    </source>
</evidence>
<dbReference type="PRINTS" id="PR00080">
    <property type="entry name" value="SDRFAMILY"/>
</dbReference>
<dbReference type="STRING" id="1514971.AUR64_12525"/>
<dbReference type="AlphaFoldDB" id="A0A0W1RBG5"/>
<dbReference type="GO" id="GO:0016020">
    <property type="term" value="C:membrane"/>
    <property type="evidence" value="ECO:0007669"/>
    <property type="project" value="TreeGrafter"/>
</dbReference>